<proteinExistence type="inferred from homology"/>
<evidence type="ECO:0000313" key="3">
    <source>
        <dbReference type="EMBL" id="MBL7626507.1"/>
    </source>
</evidence>
<dbReference type="AlphaFoldDB" id="A0A937UM59"/>
<dbReference type="InterPro" id="IPR001830">
    <property type="entry name" value="Glyco_trans_20"/>
</dbReference>
<dbReference type="GO" id="GO:0003825">
    <property type="term" value="F:alpha,alpha-trehalose-phosphate synthase (UDP-forming) activity"/>
    <property type="evidence" value="ECO:0007669"/>
    <property type="project" value="TreeGrafter"/>
</dbReference>
<evidence type="ECO:0000256" key="1">
    <source>
        <dbReference type="ARBA" id="ARBA00008799"/>
    </source>
</evidence>
<comment type="caution">
    <text evidence="3">The sequence shown here is derived from an EMBL/GenBank/DDBJ whole genome shotgun (WGS) entry which is preliminary data.</text>
</comment>
<dbReference type="Gene3D" id="3.40.50.2000">
    <property type="entry name" value="Glycogen Phosphorylase B"/>
    <property type="match status" value="2"/>
</dbReference>
<protein>
    <submittedName>
        <fullName evidence="3">Trehalose-6-phosphate synthase</fullName>
    </submittedName>
</protein>
<keyword evidence="4" id="KW-1185">Reference proteome</keyword>
<evidence type="ECO:0000256" key="2">
    <source>
        <dbReference type="SAM" id="MobiDB-lite"/>
    </source>
</evidence>
<dbReference type="Pfam" id="PF00982">
    <property type="entry name" value="Glyco_transf_20"/>
    <property type="match status" value="2"/>
</dbReference>
<sequence>MRSSTLRCVPYLTRAALAGPDPATVGGARVLVASNRGPVAFSFSETGGLMARRGSGGLVSGMQQVIHDAGGAPNARPRAAGGLAAELAGGGSVDDAAVAVAESSEADPPSGIVWVCAALSEADRRATRLSPDGRLDRAGFDTGGAAVRMLDVDRVLFDRAYNGVANRTLWFVLHLLFAPASEPSFGATFWRDWEAYEAYNAMFADALATEAATGAAVLIQDYHLTLVPGLLRKQRPDLRISHFTHTPWAPPDYFQILPDRVSRAVIGGMLGADRLGFLTARWATAFRDCARALLGDEVLIGEAPADETLADGARLEDAGRTLRVERASVPVQVTSNGSARGGQAAPGGQQGVDDRAGASTALLEPAAAADAPAGHEAGPDGDLAVEHGGHLVRIGVHPLGVDAAALRTRAAATDVTSRAAELRELVGDRRLIVRIDRTELSKNIVRGLDAYRELLRTHPEWRGRVTHLVCAYPSRHDLPEYREYTAAVQRIATEIEDEFAIDDWLPLRLEVTDDYPRSLAALTLADVLVVNPIRDGMNLIAKEGPAVSDRDVALVLSREAGAYAELGTDALVINPYDVTATAEAMDAALRMPIDERRRRAGRLAALAARLPPGDWFRQQLDLLPAPTATP</sequence>
<reference evidence="3" key="1">
    <citation type="submission" date="2020-12" db="EMBL/GenBank/DDBJ databases">
        <title>Genomic characterization of non-nitrogen-fixing Frankia strains.</title>
        <authorList>
            <person name="Carlos-Shanley C."/>
            <person name="Guerra T."/>
            <person name="Hahn D."/>
        </authorList>
    </citation>
    <scope>NUCLEOTIDE SEQUENCE</scope>
    <source>
        <strain evidence="3">CN6</strain>
    </source>
</reference>
<evidence type="ECO:0000313" key="4">
    <source>
        <dbReference type="Proteomes" id="UP000604475"/>
    </source>
</evidence>
<dbReference type="Proteomes" id="UP000604475">
    <property type="component" value="Unassembled WGS sequence"/>
</dbReference>
<dbReference type="PANTHER" id="PTHR10788">
    <property type="entry name" value="TREHALOSE-6-PHOSPHATE SYNTHASE"/>
    <property type="match status" value="1"/>
</dbReference>
<dbReference type="EMBL" id="JAEACQ010000138">
    <property type="protein sequence ID" value="MBL7626507.1"/>
    <property type="molecule type" value="Genomic_DNA"/>
</dbReference>
<dbReference type="SUPFAM" id="SSF53756">
    <property type="entry name" value="UDP-Glycosyltransferase/glycogen phosphorylase"/>
    <property type="match status" value="2"/>
</dbReference>
<comment type="similarity">
    <text evidence="1">Belongs to the glycosyltransferase 20 family.</text>
</comment>
<name>A0A937UM59_9ACTN</name>
<dbReference type="GO" id="GO:0005992">
    <property type="term" value="P:trehalose biosynthetic process"/>
    <property type="evidence" value="ECO:0007669"/>
    <property type="project" value="InterPro"/>
</dbReference>
<feature type="region of interest" description="Disordered" evidence="2">
    <location>
        <begin position="330"/>
        <end position="354"/>
    </location>
</feature>
<organism evidence="3 4">
    <name type="scientific">Frankia nepalensis</name>
    <dbReference type="NCBI Taxonomy" id="1836974"/>
    <lineage>
        <taxon>Bacteria</taxon>
        <taxon>Bacillati</taxon>
        <taxon>Actinomycetota</taxon>
        <taxon>Actinomycetes</taxon>
        <taxon>Frankiales</taxon>
        <taxon>Frankiaceae</taxon>
        <taxon>Frankia</taxon>
    </lineage>
</organism>
<dbReference type="PANTHER" id="PTHR10788:SF106">
    <property type="entry name" value="BCDNA.GH08860"/>
    <property type="match status" value="1"/>
</dbReference>
<accession>A0A937UM59</accession>
<gene>
    <name evidence="3" type="ORF">I7412_04825</name>
</gene>